<organism evidence="1 2">
    <name type="scientific">Meloidogyne enterolobii</name>
    <name type="common">Root-knot nematode worm</name>
    <name type="synonym">Meloidogyne mayaguensis</name>
    <dbReference type="NCBI Taxonomy" id="390850"/>
    <lineage>
        <taxon>Eukaryota</taxon>
        <taxon>Metazoa</taxon>
        <taxon>Ecdysozoa</taxon>
        <taxon>Nematoda</taxon>
        <taxon>Chromadorea</taxon>
        <taxon>Rhabditida</taxon>
        <taxon>Tylenchina</taxon>
        <taxon>Tylenchomorpha</taxon>
        <taxon>Tylenchoidea</taxon>
        <taxon>Meloidogynidae</taxon>
        <taxon>Meloidogyninae</taxon>
        <taxon>Meloidogyne</taxon>
    </lineage>
</organism>
<protein>
    <submittedName>
        <fullName evidence="1">Uncharacterized protein</fullName>
    </submittedName>
</protein>
<reference evidence="1" key="1">
    <citation type="submission" date="2023-11" db="EMBL/GenBank/DDBJ databases">
        <authorList>
            <person name="Poullet M."/>
        </authorList>
    </citation>
    <scope>NUCLEOTIDE SEQUENCE</scope>
    <source>
        <strain evidence="1">E1834</strain>
    </source>
</reference>
<dbReference type="EMBL" id="CAVMJV010000039">
    <property type="protein sequence ID" value="CAK5079608.1"/>
    <property type="molecule type" value="Genomic_DNA"/>
</dbReference>
<evidence type="ECO:0000313" key="2">
    <source>
        <dbReference type="Proteomes" id="UP001497535"/>
    </source>
</evidence>
<gene>
    <name evidence="1" type="ORF">MENTE1834_LOCUS26734</name>
</gene>
<sequence>MLLFSKLIAVKHLQKYNQLVEVCKIQCLCRWIKWQLISHLCLLHRNL</sequence>
<keyword evidence="2" id="KW-1185">Reference proteome</keyword>
<evidence type="ECO:0000313" key="1">
    <source>
        <dbReference type="EMBL" id="CAK5079608.1"/>
    </source>
</evidence>
<dbReference type="Proteomes" id="UP001497535">
    <property type="component" value="Unassembled WGS sequence"/>
</dbReference>
<comment type="caution">
    <text evidence="1">The sequence shown here is derived from an EMBL/GenBank/DDBJ whole genome shotgun (WGS) entry which is preliminary data.</text>
</comment>
<proteinExistence type="predicted"/>
<accession>A0ACB0ZKT9</accession>
<name>A0ACB0ZKT9_MELEN</name>